<sequence>MPSTPGGNVKAMLIIIKYATWPASLTMGLGAIVKSISPGAPGFSFLGILFIVISVTTFLLFCVDCATADRAEDVFFIESVCCGVPLYFLTIALGIFSLVVSCQGNGKSIPGIEYKEYELSSYSKWVQHRVNNNHLWEKYYKTALIKHNVCKDMVSGIYKLDTLDQLHQRGLNSFESGCCKPAEKCKFNYTSPTVWTNSTNTTTATTDTTNADCYKWSNDPNTYCFDCQSCKAAFAQNVKDSWYLSRIFAVILLAKLGLAILLGCLSICCKDSGS</sequence>
<evidence type="ECO:0000313" key="7">
    <source>
        <dbReference type="EMBL" id="KAK9758042.1"/>
    </source>
</evidence>
<feature type="transmembrane region" description="Helical" evidence="6">
    <location>
        <begin position="75"/>
        <end position="100"/>
    </location>
</feature>
<name>A0AAW1NH90_SAPOF</name>
<keyword evidence="8" id="KW-1185">Reference proteome</keyword>
<organism evidence="7 8">
    <name type="scientific">Saponaria officinalis</name>
    <name type="common">Common soapwort</name>
    <name type="synonym">Lychnis saponaria</name>
    <dbReference type="NCBI Taxonomy" id="3572"/>
    <lineage>
        <taxon>Eukaryota</taxon>
        <taxon>Viridiplantae</taxon>
        <taxon>Streptophyta</taxon>
        <taxon>Embryophyta</taxon>
        <taxon>Tracheophyta</taxon>
        <taxon>Spermatophyta</taxon>
        <taxon>Magnoliopsida</taxon>
        <taxon>eudicotyledons</taxon>
        <taxon>Gunneridae</taxon>
        <taxon>Pentapetalae</taxon>
        <taxon>Caryophyllales</taxon>
        <taxon>Caryophyllaceae</taxon>
        <taxon>Caryophylleae</taxon>
        <taxon>Saponaria</taxon>
    </lineage>
</organism>
<dbReference type="GO" id="GO:0009734">
    <property type="term" value="P:auxin-activated signaling pathway"/>
    <property type="evidence" value="ECO:0007669"/>
    <property type="project" value="InterPro"/>
</dbReference>
<keyword evidence="3 6" id="KW-0812">Transmembrane</keyword>
<dbReference type="Proteomes" id="UP001443914">
    <property type="component" value="Unassembled WGS sequence"/>
</dbReference>
<proteinExistence type="inferred from homology"/>
<evidence type="ECO:0000256" key="6">
    <source>
        <dbReference type="SAM" id="Phobius"/>
    </source>
</evidence>
<dbReference type="GO" id="GO:0016020">
    <property type="term" value="C:membrane"/>
    <property type="evidence" value="ECO:0007669"/>
    <property type="project" value="UniProtKB-SubCell"/>
</dbReference>
<evidence type="ECO:0000256" key="5">
    <source>
        <dbReference type="ARBA" id="ARBA00023136"/>
    </source>
</evidence>
<dbReference type="InterPro" id="IPR044991">
    <property type="entry name" value="TET_plant"/>
</dbReference>
<evidence type="ECO:0000313" key="8">
    <source>
        <dbReference type="Proteomes" id="UP001443914"/>
    </source>
</evidence>
<evidence type="ECO:0000256" key="3">
    <source>
        <dbReference type="ARBA" id="ARBA00022692"/>
    </source>
</evidence>
<accession>A0AAW1NH90</accession>
<dbReference type="AlphaFoldDB" id="A0AAW1NH90"/>
<dbReference type="InterPro" id="IPR018499">
    <property type="entry name" value="Tetraspanin/Peripherin"/>
</dbReference>
<keyword evidence="5 6" id="KW-0472">Membrane</keyword>
<feature type="transmembrane region" description="Helical" evidence="6">
    <location>
        <begin position="247"/>
        <end position="269"/>
    </location>
</feature>
<comment type="caution">
    <text evidence="7">The sequence shown here is derived from an EMBL/GenBank/DDBJ whole genome shotgun (WGS) entry which is preliminary data.</text>
</comment>
<feature type="transmembrane region" description="Helical" evidence="6">
    <location>
        <begin position="12"/>
        <end position="33"/>
    </location>
</feature>
<evidence type="ECO:0000256" key="4">
    <source>
        <dbReference type="ARBA" id="ARBA00022989"/>
    </source>
</evidence>
<gene>
    <name evidence="7" type="ORF">RND81_01G202600</name>
</gene>
<evidence type="ECO:0008006" key="9">
    <source>
        <dbReference type="Google" id="ProtNLM"/>
    </source>
</evidence>
<dbReference type="EMBL" id="JBDFQZ010000001">
    <property type="protein sequence ID" value="KAK9758042.1"/>
    <property type="molecule type" value="Genomic_DNA"/>
</dbReference>
<reference evidence="7" key="1">
    <citation type="submission" date="2024-03" db="EMBL/GenBank/DDBJ databases">
        <title>WGS assembly of Saponaria officinalis var. Norfolk2.</title>
        <authorList>
            <person name="Jenkins J."/>
            <person name="Shu S."/>
            <person name="Grimwood J."/>
            <person name="Barry K."/>
            <person name="Goodstein D."/>
            <person name="Schmutz J."/>
            <person name="Leebens-Mack J."/>
            <person name="Osbourn A."/>
        </authorList>
    </citation>
    <scope>NUCLEOTIDE SEQUENCE [LARGE SCALE GENOMIC DNA]</scope>
    <source>
        <strain evidence="7">JIC</strain>
    </source>
</reference>
<evidence type="ECO:0000256" key="2">
    <source>
        <dbReference type="ARBA" id="ARBA00006840"/>
    </source>
</evidence>
<dbReference type="PANTHER" id="PTHR32191">
    <property type="entry name" value="TETRASPANIN-8-RELATED"/>
    <property type="match status" value="1"/>
</dbReference>
<protein>
    <recommendedName>
        <fullName evidence="9">Tetraspanin-8</fullName>
    </recommendedName>
</protein>
<comment type="subcellular location">
    <subcellularLocation>
        <location evidence="1">Membrane</location>
        <topology evidence="1">Multi-pass membrane protein</topology>
    </subcellularLocation>
</comment>
<comment type="similarity">
    <text evidence="2">Belongs to the tetraspanin (TM4SF) family.</text>
</comment>
<evidence type="ECO:0000256" key="1">
    <source>
        <dbReference type="ARBA" id="ARBA00004141"/>
    </source>
</evidence>
<keyword evidence="4 6" id="KW-1133">Transmembrane helix</keyword>
<feature type="transmembrane region" description="Helical" evidence="6">
    <location>
        <begin position="45"/>
        <end position="63"/>
    </location>
</feature>
<dbReference type="Pfam" id="PF00335">
    <property type="entry name" value="Tetraspanin"/>
    <property type="match status" value="1"/>
</dbReference>